<protein>
    <submittedName>
        <fullName evidence="1">Uncharacterized protein</fullName>
    </submittedName>
</protein>
<dbReference type="KEGG" id="cbv:U729_2191"/>
<proteinExistence type="predicted"/>
<keyword evidence="2" id="KW-1185">Reference proteome</keyword>
<dbReference type="RefSeq" id="WP_039314840.1">
    <property type="nucleotide sequence ID" value="NZ_CP006905.1"/>
</dbReference>
<dbReference type="EMBL" id="CP006905">
    <property type="protein sequence ID" value="AIY84310.1"/>
    <property type="molecule type" value="Genomic_DNA"/>
</dbReference>
<accession>A0A0A7FZJ7</accession>
<sequence length="90" mass="10556">MTIKNIIKIESSLNIIPSNPKSIILKSIGYNNTISKIEFIESYEVKNLNYVEENLKFILNIKKFPLNLFFILIYNKFDLHVYKIVLSKGM</sequence>
<reference evidence="1 2" key="1">
    <citation type="journal article" date="2015" name="Infect. Genet. Evol.">
        <title>Genomic sequences of six botulinum neurotoxin-producing strains representing three clostridial species illustrate the mobility and diversity of botulinum neurotoxin genes.</title>
        <authorList>
            <person name="Smith T.J."/>
            <person name="Hill K.K."/>
            <person name="Xie G."/>
            <person name="Foley B.T."/>
            <person name="Williamson C.H."/>
            <person name="Foster J.T."/>
            <person name="Johnson S.L."/>
            <person name="Chertkov O."/>
            <person name="Teshima H."/>
            <person name="Gibbons H.S."/>
            <person name="Johnsky L.A."/>
            <person name="Karavis M.A."/>
            <person name="Smith L.A."/>
        </authorList>
    </citation>
    <scope>NUCLEOTIDE SEQUENCE [LARGE SCALE GENOMIC DNA]</scope>
    <source>
        <strain evidence="1">Sullivan</strain>
    </source>
</reference>
<organism evidence="1 2">
    <name type="scientific">Clostridium baratii str. Sullivan</name>
    <dbReference type="NCBI Taxonomy" id="1415775"/>
    <lineage>
        <taxon>Bacteria</taxon>
        <taxon>Bacillati</taxon>
        <taxon>Bacillota</taxon>
        <taxon>Clostridia</taxon>
        <taxon>Eubacteriales</taxon>
        <taxon>Clostridiaceae</taxon>
        <taxon>Clostridium</taxon>
    </lineage>
</organism>
<evidence type="ECO:0000313" key="1">
    <source>
        <dbReference type="EMBL" id="AIY84310.1"/>
    </source>
</evidence>
<gene>
    <name evidence="1" type="ORF">U729_2191</name>
</gene>
<evidence type="ECO:0000313" key="2">
    <source>
        <dbReference type="Proteomes" id="UP000030635"/>
    </source>
</evidence>
<dbReference type="Proteomes" id="UP000030635">
    <property type="component" value="Chromosome"/>
</dbReference>
<dbReference type="AlphaFoldDB" id="A0A0A7FZJ7"/>
<name>A0A0A7FZJ7_9CLOT</name>
<dbReference type="HOGENOM" id="CLU_2435584_0_0_9"/>